<dbReference type="HOGENOM" id="CLU_2790897_0_0_6"/>
<gene>
    <name evidence="2" type="ORF">OM33_16435</name>
</gene>
<keyword evidence="3" id="KW-1185">Reference proteome</keyword>
<keyword evidence="1" id="KW-0472">Membrane</keyword>
<feature type="transmembrane region" description="Helical" evidence="1">
    <location>
        <begin position="12"/>
        <end position="29"/>
    </location>
</feature>
<organism evidence="2 3">
    <name type="scientific">Pseudoalteromonas piratica</name>
    <dbReference type="NCBI Taxonomy" id="1348114"/>
    <lineage>
        <taxon>Bacteria</taxon>
        <taxon>Pseudomonadati</taxon>
        <taxon>Pseudomonadota</taxon>
        <taxon>Gammaproteobacteria</taxon>
        <taxon>Alteromonadales</taxon>
        <taxon>Pseudoalteromonadaceae</taxon>
        <taxon>Pseudoalteromonas</taxon>
    </lineage>
</organism>
<protein>
    <submittedName>
        <fullName evidence="2">Uncharacterized protein</fullName>
    </submittedName>
</protein>
<dbReference type="OrthoDB" id="696651at2"/>
<proteinExistence type="predicted"/>
<evidence type="ECO:0000256" key="1">
    <source>
        <dbReference type="SAM" id="Phobius"/>
    </source>
</evidence>
<dbReference type="EMBL" id="CP009889">
    <property type="protein sequence ID" value="AIY66714.1"/>
    <property type="molecule type" value="Genomic_DNA"/>
</dbReference>
<keyword evidence="1" id="KW-0812">Transmembrane</keyword>
<evidence type="ECO:0000313" key="3">
    <source>
        <dbReference type="Proteomes" id="UP000030341"/>
    </source>
</evidence>
<keyword evidence="1" id="KW-1133">Transmembrane helix</keyword>
<dbReference type="RefSeq" id="WP_040135166.1">
    <property type="nucleotide sequence ID" value="NZ_CP009889.1"/>
</dbReference>
<reference evidence="2 3" key="1">
    <citation type="submission" date="2014-11" db="EMBL/GenBank/DDBJ databases">
        <title>Complete Genome Sequence of Pseudoalteromonas sp. Strain OCN003 Isolated from Kaneohe Bay, Oahu, Hawaii.</title>
        <authorList>
            <person name="Beurmann S."/>
            <person name="Videau P."/>
            <person name="Ushijima B."/>
            <person name="Smith A.M."/>
            <person name="Aeby G.S."/>
            <person name="Callahan S.M."/>
            <person name="Belcaid M."/>
        </authorList>
    </citation>
    <scope>NUCLEOTIDE SEQUENCE [LARGE SCALE GENOMIC DNA]</scope>
    <source>
        <strain evidence="2 3">OCN003</strain>
    </source>
</reference>
<name>A0A0A7EJ94_9GAMM</name>
<dbReference type="KEGG" id="pseo:OM33_16435"/>
<dbReference type="eggNOG" id="ENOG5034BQ7">
    <property type="taxonomic scope" value="Bacteria"/>
</dbReference>
<feature type="transmembrane region" description="Helical" evidence="1">
    <location>
        <begin position="35"/>
        <end position="55"/>
    </location>
</feature>
<sequence>MNNLIKHFIEYSLRHLPLLIGLTLINLVTAPSYLWVMWVGLFTFIGFFNEVDFTGNKRVNKRKHKEMW</sequence>
<accession>A0A0A7EJ94</accession>
<evidence type="ECO:0000313" key="2">
    <source>
        <dbReference type="EMBL" id="AIY66714.1"/>
    </source>
</evidence>
<dbReference type="AlphaFoldDB" id="A0A0A7EJ94"/>
<dbReference type="Proteomes" id="UP000030341">
    <property type="component" value="Chromosome 2"/>
</dbReference>